<keyword evidence="2" id="KW-1185">Reference proteome</keyword>
<dbReference type="AlphaFoldDB" id="A0A4Q0Y2C8"/>
<comment type="caution">
    <text evidence="1">The sequence shown here is derived from an EMBL/GenBank/DDBJ whole genome shotgun (WGS) entry which is preliminary data.</text>
</comment>
<gene>
    <name evidence="1" type="ORF">CRV06_08165</name>
</gene>
<name>A0A4Q0Y2C8_9BACT</name>
<dbReference type="OrthoDB" id="5343727at2"/>
<dbReference type="STRING" id="877500.GCA_000935065_01915"/>
<reference evidence="1 2" key="1">
    <citation type="submission" date="2017-10" db="EMBL/GenBank/DDBJ databases">
        <title>Genomics of the genus Arcobacter.</title>
        <authorList>
            <person name="Perez-Cataluna A."/>
            <person name="Figueras M.J."/>
        </authorList>
    </citation>
    <scope>NUCLEOTIDE SEQUENCE [LARGE SCALE GENOMIC DNA]</scope>
    <source>
        <strain evidence="1 2">DSM 24636</strain>
    </source>
</reference>
<dbReference type="EMBL" id="PDKO01000006">
    <property type="protein sequence ID" value="RXJ62799.1"/>
    <property type="molecule type" value="Genomic_DNA"/>
</dbReference>
<organism evidence="1 2">
    <name type="scientific">Halarcobacter anaerophilus</name>
    <dbReference type="NCBI Taxonomy" id="877500"/>
    <lineage>
        <taxon>Bacteria</taxon>
        <taxon>Pseudomonadati</taxon>
        <taxon>Campylobacterota</taxon>
        <taxon>Epsilonproteobacteria</taxon>
        <taxon>Campylobacterales</taxon>
        <taxon>Arcobacteraceae</taxon>
        <taxon>Halarcobacter</taxon>
    </lineage>
</organism>
<accession>A0A4Q0Y2C8</accession>
<proteinExistence type="predicted"/>
<sequence>MRYLLVVLFLFSFSLAEEYYAKLEPIESYSIKASVSGKVIFSNKNIEGKRAKNTKIIEIDSYVDRIDLEQSLKKLDAINEMIKLQNKNYQRLLKIKSKSGYEKDSQKINVVNLEVNKADTLINIANLRDSIKNKKLIEKNFYIYNIEVKEGDYVTPGTLLYEAKDLSQGKLEIYVPILEIEKVKNKAIFLNGKKTDLKIDKIYDVADSKHISSYKVKIIINKPKTFSRLIKIEFK</sequence>
<evidence type="ECO:0000313" key="2">
    <source>
        <dbReference type="Proteomes" id="UP000290191"/>
    </source>
</evidence>
<dbReference type="Proteomes" id="UP000290191">
    <property type="component" value="Unassembled WGS sequence"/>
</dbReference>
<evidence type="ECO:0000313" key="1">
    <source>
        <dbReference type="EMBL" id="RXJ62799.1"/>
    </source>
</evidence>
<dbReference type="RefSeq" id="WP_129082083.1">
    <property type="nucleotide sequence ID" value="NZ_CP041070.1"/>
</dbReference>
<protein>
    <submittedName>
        <fullName evidence="1">HlyD family secretion protein</fullName>
    </submittedName>
</protein>